<accession>X1TXS9</accession>
<evidence type="ECO:0000313" key="2">
    <source>
        <dbReference type="EMBL" id="GAI84849.1"/>
    </source>
</evidence>
<sequence length="55" mass="5764">MKWTIIVALLCITGLEAFALSRGIDGAIFGIAITALAGLGGYEIKALIDKQKEGK</sequence>
<name>X1TXS9_9ZZZZ</name>
<organism evidence="2">
    <name type="scientific">marine sediment metagenome</name>
    <dbReference type="NCBI Taxonomy" id="412755"/>
    <lineage>
        <taxon>unclassified sequences</taxon>
        <taxon>metagenomes</taxon>
        <taxon>ecological metagenomes</taxon>
    </lineage>
</organism>
<keyword evidence="1" id="KW-0812">Transmembrane</keyword>
<evidence type="ECO:0000256" key="1">
    <source>
        <dbReference type="SAM" id="Phobius"/>
    </source>
</evidence>
<reference evidence="2" key="1">
    <citation type="journal article" date="2014" name="Front. Microbiol.">
        <title>High frequency of phylogenetically diverse reductive dehalogenase-homologous genes in deep subseafloor sedimentary metagenomes.</title>
        <authorList>
            <person name="Kawai M."/>
            <person name="Futagami T."/>
            <person name="Toyoda A."/>
            <person name="Takaki Y."/>
            <person name="Nishi S."/>
            <person name="Hori S."/>
            <person name="Arai W."/>
            <person name="Tsubouchi T."/>
            <person name="Morono Y."/>
            <person name="Uchiyama I."/>
            <person name="Ito T."/>
            <person name="Fujiyama A."/>
            <person name="Inagaki F."/>
            <person name="Takami H."/>
        </authorList>
    </citation>
    <scope>NUCLEOTIDE SEQUENCE</scope>
    <source>
        <strain evidence="2">Expedition CK06-06</strain>
    </source>
</reference>
<comment type="caution">
    <text evidence="2">The sequence shown here is derived from an EMBL/GenBank/DDBJ whole genome shotgun (WGS) entry which is preliminary data.</text>
</comment>
<protein>
    <submittedName>
        <fullName evidence="2">Uncharacterized protein</fullName>
    </submittedName>
</protein>
<dbReference type="EMBL" id="BARW01011182">
    <property type="protein sequence ID" value="GAI84849.1"/>
    <property type="molecule type" value="Genomic_DNA"/>
</dbReference>
<dbReference type="AlphaFoldDB" id="X1TXS9"/>
<keyword evidence="1" id="KW-1133">Transmembrane helix</keyword>
<keyword evidence="1" id="KW-0472">Membrane</keyword>
<feature type="transmembrane region" description="Helical" evidence="1">
    <location>
        <begin position="27"/>
        <end position="48"/>
    </location>
</feature>
<gene>
    <name evidence="2" type="ORF">S12H4_21674</name>
</gene>
<proteinExistence type="predicted"/>